<keyword evidence="6 8" id="KW-1133">Transmembrane helix</keyword>
<reference evidence="10 11" key="1">
    <citation type="journal article" date="2015" name="Genome Announc.">
        <title>Expanding the biotechnology potential of lactobacilli through comparative genomics of 213 strains and associated genera.</title>
        <authorList>
            <person name="Sun Z."/>
            <person name="Harris H.M."/>
            <person name="McCann A."/>
            <person name="Guo C."/>
            <person name="Argimon S."/>
            <person name="Zhang W."/>
            <person name="Yang X."/>
            <person name="Jeffery I.B."/>
            <person name="Cooney J.C."/>
            <person name="Kagawa T.F."/>
            <person name="Liu W."/>
            <person name="Song Y."/>
            <person name="Salvetti E."/>
            <person name="Wrobel A."/>
            <person name="Rasinkangas P."/>
            <person name="Parkhill J."/>
            <person name="Rea M.C."/>
            <person name="O'Sullivan O."/>
            <person name="Ritari J."/>
            <person name="Douillard F.P."/>
            <person name="Paul Ross R."/>
            <person name="Yang R."/>
            <person name="Briner A.E."/>
            <person name="Felis G.E."/>
            <person name="de Vos W.M."/>
            <person name="Barrangou R."/>
            <person name="Klaenhammer T.R."/>
            <person name="Caufield P.W."/>
            <person name="Cui Y."/>
            <person name="Zhang H."/>
            <person name="O'Toole P.W."/>
        </authorList>
    </citation>
    <scope>NUCLEOTIDE SEQUENCE [LARGE SCALE GENOMIC DNA]</scope>
    <source>
        <strain evidence="10 11">DSM 20505</strain>
    </source>
</reference>
<dbReference type="Pfam" id="PF00528">
    <property type="entry name" value="BPD_transp_1"/>
    <property type="match status" value="1"/>
</dbReference>
<dbReference type="SUPFAM" id="SSF161098">
    <property type="entry name" value="MetI-like"/>
    <property type="match status" value="1"/>
</dbReference>
<evidence type="ECO:0000256" key="3">
    <source>
        <dbReference type="ARBA" id="ARBA00022448"/>
    </source>
</evidence>
<dbReference type="PANTHER" id="PTHR43848:SF2">
    <property type="entry name" value="PUTRESCINE TRANSPORT SYSTEM PERMEASE PROTEIN POTI"/>
    <property type="match status" value="1"/>
</dbReference>
<keyword evidence="5 8" id="KW-0812">Transmembrane</keyword>
<dbReference type="PROSITE" id="PS50928">
    <property type="entry name" value="ABC_TM1"/>
    <property type="match status" value="1"/>
</dbReference>
<dbReference type="GO" id="GO:0005886">
    <property type="term" value="C:plasma membrane"/>
    <property type="evidence" value="ECO:0007669"/>
    <property type="project" value="UniProtKB-SubCell"/>
</dbReference>
<protein>
    <submittedName>
        <fullName evidence="10">Spermidine putrescine abc transporterpermease</fullName>
    </submittedName>
</protein>
<evidence type="ECO:0000259" key="9">
    <source>
        <dbReference type="PROSITE" id="PS50928"/>
    </source>
</evidence>
<evidence type="ECO:0000256" key="5">
    <source>
        <dbReference type="ARBA" id="ARBA00022692"/>
    </source>
</evidence>
<dbReference type="GO" id="GO:0055085">
    <property type="term" value="P:transmembrane transport"/>
    <property type="evidence" value="ECO:0007669"/>
    <property type="project" value="InterPro"/>
</dbReference>
<evidence type="ECO:0000256" key="1">
    <source>
        <dbReference type="ARBA" id="ARBA00004651"/>
    </source>
</evidence>
<evidence type="ECO:0000256" key="8">
    <source>
        <dbReference type="RuleBase" id="RU363032"/>
    </source>
</evidence>
<dbReference type="InterPro" id="IPR051789">
    <property type="entry name" value="Bact_Polyamine_Transport"/>
</dbReference>
<dbReference type="STRING" id="1291052.FC18_GL001971"/>
<sequence>MRKFKWGHLYLVFVFIVLYLPIGYLIGFSFSDGERMSHFKGFTLRHYAELFNDPRMIQIVLDTLLVALLAGLVATIIGTFGAMAINRTSKAVVRNTVLSLNNILMVSPDVIIGASFLIFFTALNVPLGFMSVLLSHIAFSIPIVVLMVLPKLKELPGTMLDAAEDLGATNFQVLRDVILPFITPGILSGFFMAFTYSLDDFAVTFFVTGNGFQTLAVEIYARARQGISLEINALSGVMFLFALVLVVGYYFVQQAQSSRRQKKGGR</sequence>
<accession>A0A0R1ZPL2</accession>
<dbReference type="Proteomes" id="UP000051679">
    <property type="component" value="Unassembled WGS sequence"/>
</dbReference>
<feature type="transmembrane region" description="Helical" evidence="8">
    <location>
        <begin position="233"/>
        <end position="252"/>
    </location>
</feature>
<name>A0A0R1ZPL2_9LACO</name>
<comment type="caution">
    <text evidence="10">The sequence shown here is derived from an EMBL/GenBank/DDBJ whole genome shotgun (WGS) entry which is preliminary data.</text>
</comment>
<feature type="transmembrane region" description="Helical" evidence="8">
    <location>
        <begin position="177"/>
        <end position="196"/>
    </location>
</feature>
<keyword evidence="11" id="KW-1185">Reference proteome</keyword>
<evidence type="ECO:0000313" key="10">
    <source>
        <dbReference type="EMBL" id="KRM56495.1"/>
    </source>
</evidence>
<feature type="domain" description="ABC transmembrane type-1" evidence="9">
    <location>
        <begin position="60"/>
        <end position="252"/>
    </location>
</feature>
<dbReference type="InterPro" id="IPR000515">
    <property type="entry name" value="MetI-like"/>
</dbReference>
<dbReference type="PATRIC" id="fig|1291052.5.peg.2033"/>
<organism evidence="10 11">
    <name type="scientific">Lacticaseibacillus sharpeae JCM 1186 = DSM 20505</name>
    <dbReference type="NCBI Taxonomy" id="1291052"/>
    <lineage>
        <taxon>Bacteria</taxon>
        <taxon>Bacillati</taxon>
        <taxon>Bacillota</taxon>
        <taxon>Bacilli</taxon>
        <taxon>Lactobacillales</taxon>
        <taxon>Lactobacillaceae</taxon>
        <taxon>Lacticaseibacillus</taxon>
    </lineage>
</organism>
<dbReference type="RefSeq" id="WP_054676616.1">
    <property type="nucleotide sequence ID" value="NZ_AYYO01000003.1"/>
</dbReference>
<evidence type="ECO:0000256" key="7">
    <source>
        <dbReference type="ARBA" id="ARBA00023136"/>
    </source>
</evidence>
<feature type="transmembrane region" description="Helical" evidence="8">
    <location>
        <begin position="129"/>
        <end position="149"/>
    </location>
</feature>
<gene>
    <name evidence="10" type="ORF">FC18_GL001971</name>
</gene>
<evidence type="ECO:0000256" key="4">
    <source>
        <dbReference type="ARBA" id="ARBA00022475"/>
    </source>
</evidence>
<evidence type="ECO:0000256" key="2">
    <source>
        <dbReference type="ARBA" id="ARBA00007069"/>
    </source>
</evidence>
<dbReference type="PANTHER" id="PTHR43848">
    <property type="entry name" value="PUTRESCINE TRANSPORT SYSTEM PERMEASE PROTEIN POTI"/>
    <property type="match status" value="1"/>
</dbReference>
<evidence type="ECO:0000313" key="11">
    <source>
        <dbReference type="Proteomes" id="UP000051679"/>
    </source>
</evidence>
<evidence type="ECO:0000256" key="6">
    <source>
        <dbReference type="ARBA" id="ARBA00022989"/>
    </source>
</evidence>
<feature type="transmembrane region" description="Helical" evidence="8">
    <location>
        <begin position="9"/>
        <end position="30"/>
    </location>
</feature>
<keyword evidence="7 8" id="KW-0472">Membrane</keyword>
<feature type="transmembrane region" description="Helical" evidence="8">
    <location>
        <begin position="64"/>
        <end position="85"/>
    </location>
</feature>
<dbReference type="InterPro" id="IPR035906">
    <property type="entry name" value="MetI-like_sf"/>
</dbReference>
<dbReference type="EMBL" id="AYYO01000003">
    <property type="protein sequence ID" value="KRM56495.1"/>
    <property type="molecule type" value="Genomic_DNA"/>
</dbReference>
<dbReference type="OrthoDB" id="9782004at2"/>
<comment type="similarity">
    <text evidence="2">Belongs to the binding-protein-dependent transport system permease family. CysTW subfamily.</text>
</comment>
<dbReference type="AlphaFoldDB" id="A0A0R1ZPL2"/>
<keyword evidence="3 8" id="KW-0813">Transport</keyword>
<proteinExistence type="inferred from homology"/>
<comment type="subcellular location">
    <subcellularLocation>
        <location evidence="1 8">Cell membrane</location>
        <topology evidence="1 8">Multi-pass membrane protein</topology>
    </subcellularLocation>
</comment>
<dbReference type="Gene3D" id="1.10.3720.10">
    <property type="entry name" value="MetI-like"/>
    <property type="match status" value="1"/>
</dbReference>
<feature type="transmembrane region" description="Helical" evidence="8">
    <location>
        <begin position="97"/>
        <end position="123"/>
    </location>
</feature>
<keyword evidence="4" id="KW-1003">Cell membrane</keyword>
<dbReference type="CDD" id="cd06261">
    <property type="entry name" value="TM_PBP2"/>
    <property type="match status" value="1"/>
</dbReference>